<organism evidence="1 2">
    <name type="scientific">Nocardia terpenica</name>
    <dbReference type="NCBI Taxonomy" id="455432"/>
    <lineage>
        <taxon>Bacteria</taxon>
        <taxon>Bacillati</taxon>
        <taxon>Actinomycetota</taxon>
        <taxon>Actinomycetes</taxon>
        <taxon>Mycobacteriales</taxon>
        <taxon>Nocardiaceae</taxon>
        <taxon>Nocardia</taxon>
    </lineage>
</organism>
<reference evidence="1 2" key="1">
    <citation type="submission" date="2017-10" db="EMBL/GenBank/DDBJ databases">
        <title>Comparative genomics between pathogenic Norcardia.</title>
        <authorList>
            <person name="Zeng L."/>
        </authorList>
    </citation>
    <scope>NUCLEOTIDE SEQUENCE [LARGE SCALE GENOMIC DNA]</scope>
    <source>
        <strain evidence="1 2">NC_YFY_NT001</strain>
    </source>
</reference>
<evidence type="ECO:0000313" key="1">
    <source>
        <dbReference type="EMBL" id="ATL71474.1"/>
    </source>
</evidence>
<dbReference type="Proteomes" id="UP000221961">
    <property type="component" value="Chromosome"/>
</dbReference>
<dbReference type="Pfam" id="PF14063">
    <property type="entry name" value="DUF4254"/>
    <property type="match status" value="1"/>
</dbReference>
<evidence type="ECO:0008006" key="3">
    <source>
        <dbReference type="Google" id="ProtNLM"/>
    </source>
</evidence>
<dbReference type="AlphaFoldDB" id="A0A291RW80"/>
<dbReference type="EMBL" id="CP023778">
    <property type="protein sequence ID" value="ATL71474.1"/>
    <property type="molecule type" value="Genomic_DNA"/>
</dbReference>
<dbReference type="KEGG" id="ntp:CRH09_03285"/>
<name>A0A291RW80_9NOCA</name>
<proteinExistence type="predicted"/>
<sequence length="127" mass="14253">MCAHPLADWAYQLVVLHERSVPTVVEGNEIGCERVDLIRTIDTWTKRQAPQHRNGSALHTESLGSVVDRIAAAHVHAVHMLMTRPVAHACVHAAWHHLAELTDAYTDLVTEVCNGHRRLPDLDHLLR</sequence>
<evidence type="ECO:0000313" key="2">
    <source>
        <dbReference type="Proteomes" id="UP000221961"/>
    </source>
</evidence>
<gene>
    <name evidence="1" type="ORF">CRH09_03285</name>
</gene>
<accession>A0A291RW80</accession>
<dbReference type="InterPro" id="IPR025350">
    <property type="entry name" value="DUF4254"/>
</dbReference>
<protein>
    <recommendedName>
        <fullName evidence="3">DUF4254 domain-containing protein</fullName>
    </recommendedName>
</protein>